<keyword evidence="3" id="KW-1185">Reference proteome</keyword>
<dbReference type="EMBL" id="KN822049">
    <property type="protein sequence ID" value="KIM61677.1"/>
    <property type="molecule type" value="Genomic_DNA"/>
</dbReference>
<evidence type="ECO:0000313" key="3">
    <source>
        <dbReference type="Proteomes" id="UP000053989"/>
    </source>
</evidence>
<dbReference type="InParanoid" id="A0A0C3A9W5"/>
<accession>A0A0C3A9W5</accession>
<evidence type="ECO:0000313" key="2">
    <source>
        <dbReference type="EMBL" id="KIM61677.1"/>
    </source>
</evidence>
<dbReference type="PANTHER" id="PTHR10622:SF10">
    <property type="entry name" value="HET DOMAIN-CONTAINING PROTEIN"/>
    <property type="match status" value="1"/>
</dbReference>
<feature type="region of interest" description="Disordered" evidence="1">
    <location>
        <begin position="69"/>
        <end position="96"/>
    </location>
</feature>
<name>A0A0C3A9W5_9AGAM</name>
<dbReference type="AlphaFoldDB" id="A0A0C3A9W5"/>
<feature type="compositionally biased region" description="Basic and acidic residues" evidence="1">
    <location>
        <begin position="69"/>
        <end position="92"/>
    </location>
</feature>
<dbReference type="OrthoDB" id="5122891at2759"/>
<gene>
    <name evidence="2" type="ORF">SCLCIDRAFT_1179235</name>
</gene>
<sequence length="168" mass="19539">MYRWYEDSRICYAYLHDVPGSSFPTVPDHNRYPNSNGWPEWFSRGWTLQETIAPRDEPRRIHRCESLKKDIPEEERSPIEDDRLGTHHESRHPNLAVPRSGSVFEALLPCRSRSSGPPVAIDLSLWEANYYTYKQPVPVVPERMASAVNTSSLSQLSRHAMQLHIRNR</sequence>
<dbReference type="PANTHER" id="PTHR10622">
    <property type="entry name" value="HET DOMAIN-CONTAINING PROTEIN"/>
    <property type="match status" value="1"/>
</dbReference>
<evidence type="ECO:0000256" key="1">
    <source>
        <dbReference type="SAM" id="MobiDB-lite"/>
    </source>
</evidence>
<dbReference type="Proteomes" id="UP000053989">
    <property type="component" value="Unassembled WGS sequence"/>
</dbReference>
<reference evidence="2 3" key="1">
    <citation type="submission" date="2014-04" db="EMBL/GenBank/DDBJ databases">
        <authorList>
            <consortium name="DOE Joint Genome Institute"/>
            <person name="Kuo A."/>
            <person name="Kohler A."/>
            <person name="Nagy L.G."/>
            <person name="Floudas D."/>
            <person name="Copeland A."/>
            <person name="Barry K.W."/>
            <person name="Cichocki N."/>
            <person name="Veneault-Fourrey C."/>
            <person name="LaButti K."/>
            <person name="Lindquist E.A."/>
            <person name="Lipzen A."/>
            <person name="Lundell T."/>
            <person name="Morin E."/>
            <person name="Murat C."/>
            <person name="Sun H."/>
            <person name="Tunlid A."/>
            <person name="Henrissat B."/>
            <person name="Grigoriev I.V."/>
            <person name="Hibbett D.S."/>
            <person name="Martin F."/>
            <person name="Nordberg H.P."/>
            <person name="Cantor M.N."/>
            <person name="Hua S.X."/>
        </authorList>
    </citation>
    <scope>NUCLEOTIDE SEQUENCE [LARGE SCALE GENOMIC DNA]</scope>
    <source>
        <strain evidence="2 3">Foug A</strain>
    </source>
</reference>
<organism evidence="2 3">
    <name type="scientific">Scleroderma citrinum Foug A</name>
    <dbReference type="NCBI Taxonomy" id="1036808"/>
    <lineage>
        <taxon>Eukaryota</taxon>
        <taxon>Fungi</taxon>
        <taxon>Dikarya</taxon>
        <taxon>Basidiomycota</taxon>
        <taxon>Agaricomycotina</taxon>
        <taxon>Agaricomycetes</taxon>
        <taxon>Agaricomycetidae</taxon>
        <taxon>Boletales</taxon>
        <taxon>Sclerodermatineae</taxon>
        <taxon>Sclerodermataceae</taxon>
        <taxon>Scleroderma</taxon>
    </lineage>
</organism>
<dbReference type="HOGENOM" id="CLU_1587478_0_0_1"/>
<proteinExistence type="predicted"/>
<reference evidence="3" key="2">
    <citation type="submission" date="2015-01" db="EMBL/GenBank/DDBJ databases">
        <title>Evolutionary Origins and Diversification of the Mycorrhizal Mutualists.</title>
        <authorList>
            <consortium name="DOE Joint Genome Institute"/>
            <consortium name="Mycorrhizal Genomics Consortium"/>
            <person name="Kohler A."/>
            <person name="Kuo A."/>
            <person name="Nagy L.G."/>
            <person name="Floudas D."/>
            <person name="Copeland A."/>
            <person name="Barry K.W."/>
            <person name="Cichocki N."/>
            <person name="Veneault-Fourrey C."/>
            <person name="LaButti K."/>
            <person name="Lindquist E.A."/>
            <person name="Lipzen A."/>
            <person name="Lundell T."/>
            <person name="Morin E."/>
            <person name="Murat C."/>
            <person name="Riley R."/>
            <person name="Ohm R."/>
            <person name="Sun H."/>
            <person name="Tunlid A."/>
            <person name="Henrissat B."/>
            <person name="Grigoriev I.V."/>
            <person name="Hibbett D.S."/>
            <person name="Martin F."/>
        </authorList>
    </citation>
    <scope>NUCLEOTIDE SEQUENCE [LARGE SCALE GENOMIC DNA]</scope>
    <source>
        <strain evidence="3">Foug A</strain>
    </source>
</reference>
<dbReference type="STRING" id="1036808.A0A0C3A9W5"/>
<protein>
    <submittedName>
        <fullName evidence="2">Uncharacterized protein</fullName>
    </submittedName>
</protein>